<keyword evidence="2" id="KW-1185">Reference proteome</keyword>
<evidence type="ECO:0000313" key="1">
    <source>
        <dbReference type="EMBL" id="EUJ33011.1"/>
    </source>
</evidence>
<organism evidence="1 2">
    <name type="scientific">Listeria floridensis FSL S10-1187</name>
    <dbReference type="NCBI Taxonomy" id="1265817"/>
    <lineage>
        <taxon>Bacteria</taxon>
        <taxon>Bacillati</taxon>
        <taxon>Bacillota</taxon>
        <taxon>Bacilli</taxon>
        <taxon>Bacillales</taxon>
        <taxon>Listeriaceae</taxon>
        <taxon>Listeria</taxon>
    </lineage>
</organism>
<dbReference type="Pfam" id="PF13780">
    <property type="entry name" value="DUF4176"/>
    <property type="match status" value="1"/>
</dbReference>
<accession>A0ABP3B1K7</accession>
<proteinExistence type="predicted"/>
<protein>
    <recommendedName>
        <fullName evidence="3">DUF4176 domain-containing protein</fullName>
    </recommendedName>
</protein>
<name>A0ABP3B1K7_9LIST</name>
<evidence type="ECO:0000313" key="2">
    <source>
        <dbReference type="Proteomes" id="UP000019249"/>
    </source>
</evidence>
<sequence>MEESNLLPLGSIVYLKEGILPIMIVTRQPLMEINDDIYFFDYAGINHLSGLSNLNEIVYFNQENISTIQFQGYISADEERVLSALQEWRQQNKEIPKGKIIKMNKTN</sequence>
<dbReference type="Proteomes" id="UP000019249">
    <property type="component" value="Unassembled WGS sequence"/>
</dbReference>
<dbReference type="InterPro" id="IPR025233">
    <property type="entry name" value="DUF4176"/>
</dbReference>
<gene>
    <name evidence="1" type="ORF">MFLO_05340</name>
</gene>
<dbReference type="RefSeq" id="WP_036096737.1">
    <property type="nucleotide sequence ID" value="NZ_AODF01000008.1"/>
</dbReference>
<comment type="caution">
    <text evidence="1">The sequence shown here is derived from an EMBL/GenBank/DDBJ whole genome shotgun (WGS) entry which is preliminary data.</text>
</comment>
<dbReference type="EMBL" id="AODF01000008">
    <property type="protein sequence ID" value="EUJ33011.1"/>
    <property type="molecule type" value="Genomic_DNA"/>
</dbReference>
<reference evidence="1 2" key="1">
    <citation type="journal article" date="2014" name="Int. J. Syst. Evol. Microbiol.">
        <title>Listeria floridensis sp. nov., Listeria aquatica sp. nov., Listeria cornellensis sp. nov., Listeria riparia sp. nov. and Listeria grandensis sp. nov., from agricultural and natural environments.</title>
        <authorList>
            <person name="den Bakker H.C."/>
            <person name="Warchocki S."/>
            <person name="Wright E.M."/>
            <person name="Allred A.F."/>
            <person name="Ahlstrom C."/>
            <person name="Manuel C.S."/>
            <person name="Stasiewicz M.J."/>
            <person name="Burrell A."/>
            <person name="Roof S."/>
            <person name="Strawn L."/>
            <person name="Fortes E.D."/>
            <person name="Nightingale K.K."/>
            <person name="Kephart D."/>
            <person name="Wiedmann M."/>
        </authorList>
    </citation>
    <scope>NUCLEOTIDE SEQUENCE [LARGE SCALE GENOMIC DNA]</scope>
    <source>
        <strain evidence="1 2">FSL S10-1187</strain>
    </source>
</reference>
<evidence type="ECO:0008006" key="3">
    <source>
        <dbReference type="Google" id="ProtNLM"/>
    </source>
</evidence>